<dbReference type="InterPro" id="IPR002986">
    <property type="entry name" value="DAP_deCOOHase_LysA"/>
</dbReference>
<dbReference type="EC" id="4.1.1.20" evidence="5 6"/>
<feature type="binding site" evidence="5">
    <location>
        <position position="392"/>
    </location>
    <ligand>
        <name>pyridoxal 5'-phosphate</name>
        <dbReference type="ChEBI" id="CHEBI:597326"/>
    </ligand>
</feature>
<dbReference type="Pfam" id="PF02784">
    <property type="entry name" value="Orn_Arg_deC_N"/>
    <property type="match status" value="1"/>
</dbReference>
<feature type="modified residue" description="N6-(pyridoxal phosphate)lysine" evidence="5">
    <location>
        <position position="68"/>
    </location>
</feature>
<keyword evidence="11" id="KW-1185">Reference proteome</keyword>
<comment type="similarity">
    <text evidence="5">Belongs to the Orn/Lys/Arg decarboxylase class-II family. LysA subfamily.</text>
</comment>
<comment type="cofactor">
    <cofactor evidence="1 5 7">
        <name>pyridoxal 5'-phosphate</name>
        <dbReference type="ChEBI" id="CHEBI:597326"/>
    </cofactor>
</comment>
<dbReference type="PRINTS" id="PR01179">
    <property type="entry name" value="ODADCRBXLASE"/>
</dbReference>
<reference evidence="11" key="1">
    <citation type="journal article" date="2019" name="Int. J. Syst. Evol. Microbiol.">
        <title>The Global Catalogue of Microorganisms (GCM) 10K type strain sequencing project: providing services to taxonomists for standard genome sequencing and annotation.</title>
        <authorList>
            <consortium name="The Broad Institute Genomics Platform"/>
            <consortium name="The Broad Institute Genome Sequencing Center for Infectious Disease"/>
            <person name="Wu L."/>
            <person name="Ma J."/>
        </authorList>
    </citation>
    <scope>NUCLEOTIDE SEQUENCE [LARGE SCALE GENOMIC DNA]</scope>
    <source>
        <strain evidence="11">CCM 8896</strain>
    </source>
</reference>
<dbReference type="InterPro" id="IPR022643">
    <property type="entry name" value="De-COase2_C"/>
</dbReference>
<feature type="binding site" evidence="5">
    <location>
        <position position="336"/>
    </location>
    <ligand>
        <name>substrate</name>
    </ligand>
</feature>
<dbReference type="PANTHER" id="PTHR43727:SF2">
    <property type="entry name" value="GROUP IV DECARBOXYLASE"/>
    <property type="match status" value="1"/>
</dbReference>
<evidence type="ECO:0000256" key="2">
    <source>
        <dbReference type="ARBA" id="ARBA00022793"/>
    </source>
</evidence>
<dbReference type="PANTHER" id="PTHR43727">
    <property type="entry name" value="DIAMINOPIMELATE DECARBOXYLASE"/>
    <property type="match status" value="1"/>
</dbReference>
<feature type="domain" description="Orn/DAP/Arg decarboxylase 2 C-terminal" evidence="8">
    <location>
        <begin position="35"/>
        <end position="390"/>
    </location>
</feature>
<feature type="binding site" evidence="5">
    <location>
        <position position="295"/>
    </location>
    <ligand>
        <name>substrate</name>
    </ligand>
</feature>
<feature type="binding site" evidence="5">
    <location>
        <position position="250"/>
    </location>
    <ligand>
        <name>pyridoxal 5'-phosphate</name>
        <dbReference type="ChEBI" id="CHEBI:597326"/>
    </ligand>
</feature>
<comment type="function">
    <text evidence="5">Specifically catalyzes the decarboxylation of meso-diaminopimelate (meso-DAP) to L-lysine.</text>
</comment>
<dbReference type="Proteomes" id="UP001597267">
    <property type="component" value="Unassembled WGS sequence"/>
</dbReference>
<evidence type="ECO:0000256" key="1">
    <source>
        <dbReference type="ARBA" id="ARBA00001933"/>
    </source>
</evidence>
<dbReference type="Gene3D" id="3.20.20.10">
    <property type="entry name" value="Alanine racemase"/>
    <property type="match status" value="1"/>
</dbReference>
<comment type="caution">
    <text evidence="10">The sequence shown here is derived from an EMBL/GenBank/DDBJ whole genome shotgun (WGS) entry which is preliminary data.</text>
</comment>
<feature type="binding site" evidence="5">
    <location>
        <position position="364"/>
    </location>
    <ligand>
        <name>substrate</name>
    </ligand>
</feature>
<comment type="pathway">
    <text evidence="5 7">Amino-acid biosynthesis; L-lysine biosynthesis via DAP pathway; L-lysine from DL-2,6-diaminopimelate: step 1/1.</text>
</comment>
<dbReference type="SUPFAM" id="SSF50621">
    <property type="entry name" value="Alanine racemase C-terminal domain-like"/>
    <property type="match status" value="1"/>
</dbReference>
<organism evidence="10 11">
    <name type="scientific">Agrilactobacillus yilanensis</name>
    <dbReference type="NCBI Taxonomy" id="2485997"/>
    <lineage>
        <taxon>Bacteria</taxon>
        <taxon>Bacillati</taxon>
        <taxon>Bacillota</taxon>
        <taxon>Bacilli</taxon>
        <taxon>Lactobacillales</taxon>
        <taxon>Lactobacillaceae</taxon>
        <taxon>Agrilactobacillus</taxon>
    </lineage>
</organism>
<dbReference type="EMBL" id="JBHTOP010000023">
    <property type="protein sequence ID" value="MFD1672200.1"/>
    <property type="molecule type" value="Genomic_DNA"/>
</dbReference>
<proteinExistence type="inferred from homology"/>
<dbReference type="PRINTS" id="PR01181">
    <property type="entry name" value="DAPDCRBXLASE"/>
</dbReference>
<keyword evidence="5" id="KW-0028">Amino-acid biosynthesis</keyword>
<evidence type="ECO:0000259" key="9">
    <source>
        <dbReference type="Pfam" id="PF02784"/>
    </source>
</evidence>
<dbReference type="InterPro" id="IPR009006">
    <property type="entry name" value="Ala_racemase/Decarboxylase_C"/>
</dbReference>
<keyword evidence="2 5" id="KW-0210">Decarboxylase</keyword>
<evidence type="ECO:0000256" key="3">
    <source>
        <dbReference type="ARBA" id="ARBA00022898"/>
    </source>
</evidence>
<dbReference type="Pfam" id="PF00278">
    <property type="entry name" value="Orn_DAP_Arg_deC"/>
    <property type="match status" value="1"/>
</dbReference>
<evidence type="ECO:0000259" key="8">
    <source>
        <dbReference type="Pfam" id="PF00278"/>
    </source>
</evidence>
<sequence>MSYYHYGTIQTNSAGHLAIGGVDTLALAEKYGTPLYVYDVALIRERIRGFKKVFEDRKLKYHISYASKAFSVKAMYRLLKEEGIGADVVSGGEIYTAQQAGFPMAQTSFNGNNKSRAELEMAVEAGVGHIILDNFHEIELLEAILTEKQVKMPVLLRVTPGISAHTHEYDMTGQIDSKFGFDIKSGQADQAVAQVIASENLIYEGIHAHVGSQIFETVGFEKAADALVNLAANWAQTFDLTTKILNVGGGFGVRYTAEDEPLAPQTYVENIVDEIMKQVQAKALPEPEIWIEPGRSIVAEAGTTLYTIGSRKDIPDVRHYLDVDGGMGDNIRPALYQSEYDAVVCNRPDDAPVETVTIAGKYCESGDMLIHDQPLAATQPGDILATFVTGAYGYAMANNYNRNPRPAVVFVENGQSQLVVRRETYQNLTQLDI</sequence>
<keyword evidence="4 5" id="KW-0456">Lyase</keyword>
<comment type="subunit">
    <text evidence="5">Homodimer.</text>
</comment>
<dbReference type="InterPro" id="IPR000183">
    <property type="entry name" value="Orn/DAP/Arg_de-COase"/>
</dbReference>
<dbReference type="InterPro" id="IPR022644">
    <property type="entry name" value="De-COase2_N"/>
</dbReference>
<dbReference type="HAMAP" id="MF_02120">
    <property type="entry name" value="LysA"/>
    <property type="match status" value="1"/>
</dbReference>
<dbReference type="RefSeq" id="WP_125714781.1">
    <property type="nucleotide sequence ID" value="NZ_JBHTOP010000023.1"/>
</dbReference>
<dbReference type="SUPFAM" id="SSF51419">
    <property type="entry name" value="PLP-binding barrel"/>
    <property type="match status" value="1"/>
</dbReference>
<dbReference type="Gene3D" id="2.40.37.10">
    <property type="entry name" value="Lyase, Ornithine Decarboxylase, Chain A, domain 1"/>
    <property type="match status" value="1"/>
</dbReference>
<evidence type="ECO:0000256" key="5">
    <source>
        <dbReference type="HAMAP-Rule" id="MF_02120"/>
    </source>
</evidence>
<keyword evidence="3 5" id="KW-0663">Pyridoxal phosphate</keyword>
<feature type="binding site" evidence="5">
    <location>
        <position position="392"/>
    </location>
    <ligand>
        <name>substrate</name>
    </ligand>
</feature>
<dbReference type="CDD" id="cd06828">
    <property type="entry name" value="PLPDE_III_DapDC"/>
    <property type="match status" value="1"/>
</dbReference>
<feature type="binding site" evidence="5">
    <location>
        <position position="332"/>
    </location>
    <ligand>
        <name>substrate</name>
    </ligand>
</feature>
<dbReference type="InterPro" id="IPR029066">
    <property type="entry name" value="PLP-binding_barrel"/>
</dbReference>
<evidence type="ECO:0000256" key="7">
    <source>
        <dbReference type="RuleBase" id="RU003738"/>
    </source>
</evidence>
<evidence type="ECO:0000256" key="4">
    <source>
        <dbReference type="ARBA" id="ARBA00023239"/>
    </source>
</evidence>
<accession>A0ABW4J9S8</accession>
<evidence type="ECO:0000313" key="10">
    <source>
        <dbReference type="EMBL" id="MFD1672200.1"/>
    </source>
</evidence>
<protein>
    <recommendedName>
        <fullName evidence="5 6">Diaminopimelate decarboxylase</fullName>
        <shortName evidence="5">DAP decarboxylase</shortName>
        <shortName evidence="5">DAPDC</shortName>
        <ecNumber evidence="5 6">4.1.1.20</ecNumber>
    </recommendedName>
</protein>
<keyword evidence="5 7" id="KW-0457">Lysine biosynthesis</keyword>
<evidence type="ECO:0000256" key="6">
    <source>
        <dbReference type="NCBIfam" id="TIGR01048"/>
    </source>
</evidence>
<dbReference type="NCBIfam" id="TIGR01048">
    <property type="entry name" value="lysA"/>
    <property type="match status" value="1"/>
</dbReference>
<evidence type="ECO:0000313" key="11">
    <source>
        <dbReference type="Proteomes" id="UP001597267"/>
    </source>
</evidence>
<feature type="binding site" evidence="5">
    <location>
        <begin position="292"/>
        <end position="295"/>
    </location>
    <ligand>
        <name>pyridoxal 5'-phosphate</name>
        <dbReference type="ChEBI" id="CHEBI:597326"/>
    </ligand>
</feature>
<dbReference type="GO" id="GO:0008836">
    <property type="term" value="F:diaminopimelate decarboxylase activity"/>
    <property type="evidence" value="ECO:0007669"/>
    <property type="project" value="UniProtKB-EC"/>
</dbReference>
<feature type="domain" description="Orn/DAP/Arg decarboxylase 2 N-terminal" evidence="9">
    <location>
        <begin position="42"/>
        <end position="299"/>
    </location>
</feature>
<gene>
    <name evidence="5 10" type="primary">lysA</name>
    <name evidence="10" type="ORF">ACFQ5M_08830</name>
</gene>
<comment type="catalytic activity">
    <reaction evidence="5 7">
        <text>meso-2,6-diaminopimelate + H(+) = L-lysine + CO2</text>
        <dbReference type="Rhea" id="RHEA:15101"/>
        <dbReference type="ChEBI" id="CHEBI:15378"/>
        <dbReference type="ChEBI" id="CHEBI:16526"/>
        <dbReference type="ChEBI" id="CHEBI:32551"/>
        <dbReference type="ChEBI" id="CHEBI:57791"/>
        <dbReference type="EC" id="4.1.1.20"/>
    </reaction>
</comment>
<name>A0ABW4J9S8_9LACO</name>